<name>I2CA14_BACAY</name>
<dbReference type="EMBL" id="CP003332">
    <property type="protein sequence ID" value="AFJ63488.1"/>
    <property type="molecule type" value="Genomic_DNA"/>
</dbReference>
<dbReference type="Proteomes" id="UP000002878">
    <property type="component" value="Chromosome"/>
</dbReference>
<evidence type="ECO:0000313" key="2">
    <source>
        <dbReference type="EMBL" id="AFJ63488.1"/>
    </source>
</evidence>
<dbReference type="KEGG" id="bqy:MUS_3619"/>
<evidence type="ECO:0000313" key="3">
    <source>
        <dbReference type="Proteomes" id="UP000002878"/>
    </source>
</evidence>
<gene>
    <name evidence="2" type="ORF">MUS_3619</name>
</gene>
<feature type="transmembrane region" description="Helical" evidence="1">
    <location>
        <begin position="75"/>
        <end position="104"/>
    </location>
</feature>
<keyword evidence="1" id="KW-0472">Membrane</keyword>
<feature type="transmembrane region" description="Helical" evidence="1">
    <location>
        <begin position="30"/>
        <end position="63"/>
    </location>
</feature>
<dbReference type="AlphaFoldDB" id="I2CA14"/>
<protein>
    <recommendedName>
        <fullName evidence="4">Protein liaI</fullName>
    </recommendedName>
</protein>
<organism evidence="2 3">
    <name type="scientific">Bacillus amyloliquefaciens (strain Y2)</name>
    <name type="common">Bacillus amyloliquefaciens subsp. plantarum (strain B9601-Y2)</name>
    <dbReference type="NCBI Taxonomy" id="1155777"/>
    <lineage>
        <taxon>Bacteria</taxon>
        <taxon>Bacillati</taxon>
        <taxon>Bacillota</taxon>
        <taxon>Bacilli</taxon>
        <taxon>Bacillales</taxon>
        <taxon>Bacillaceae</taxon>
        <taxon>Bacillus</taxon>
        <taxon>Bacillus amyloliquefaciens group</taxon>
    </lineage>
</organism>
<dbReference type="PATRIC" id="fig|1126211.3.peg.3448"/>
<accession>I2CA14</accession>
<evidence type="ECO:0008006" key="4">
    <source>
        <dbReference type="Google" id="ProtNLM"/>
    </source>
</evidence>
<keyword evidence="1" id="KW-1133">Transmembrane helix</keyword>
<dbReference type="HOGENOM" id="CLU_1977023_0_0_9"/>
<reference evidence="2 3" key="1">
    <citation type="journal article" date="2012" name="J. Biotechnol.">
        <title>Genome sequence of the plant growth promoting strain Bacillus amyloliquefaciens subsp. plantarum B9601-Y2 and expression of mersacidin and other secondary metabolites.</title>
        <authorList>
            <person name="He P."/>
            <person name="Hao K."/>
            <person name="Blom J."/>
            <person name="Ruckert C."/>
            <person name="Vater J."/>
            <person name="Mao Z."/>
            <person name="Wu Y."/>
            <person name="Hou M."/>
            <person name="He P."/>
            <person name="He Y."/>
            <person name="Borriss R."/>
        </authorList>
    </citation>
    <scope>NUCLEOTIDE SEQUENCE [LARGE SCALE GENOMIC DNA]</scope>
    <source>
        <strain evidence="2">Y2</strain>
    </source>
</reference>
<proteinExistence type="predicted"/>
<evidence type="ECO:0000256" key="1">
    <source>
        <dbReference type="SAM" id="Phobius"/>
    </source>
</evidence>
<keyword evidence="1" id="KW-0812">Transmembrane</keyword>
<sequence>MPAAGFVYSKDKENERRICMNINGKTAGGFLLIVFGLSVFFGGGHFAFIIPLAIGGLMLYWGIKRFSKGRAVSGIIAGVIGAMILVGSLPFIVAIGLAGAMVYFGWKMMKQGGSDTASRQYEPEAASPGYQSGFDSEWEEFLKKK</sequence>